<dbReference type="Pfam" id="PF01474">
    <property type="entry name" value="DAHP_synth_2"/>
    <property type="match status" value="2"/>
</dbReference>
<comment type="cofactor">
    <cofactor evidence="3">
        <name>Mn(2+)</name>
        <dbReference type="ChEBI" id="CHEBI:29035"/>
    </cofactor>
    <cofactor evidence="3">
        <name>Co(2+)</name>
        <dbReference type="ChEBI" id="CHEBI:48828"/>
    </cofactor>
    <cofactor evidence="3">
        <name>Cd(2+)</name>
        <dbReference type="ChEBI" id="CHEBI:48775"/>
    </cofactor>
    <text evidence="3">Binds 1 divalent cation per subunit. The enzyme is active with manganese, cobalt or cadmium ions.</text>
</comment>
<sequence>MSWSPKSWRNRPAAQMPDYPDPEALGRVEARLAAAPPLTKVADIMHLRAQLARVASGRAFLIQGGDCAESFAEFGSDKVRTTFNLLLKMGAILRAGGYGEVVHLARIAGQFAKPRSSPSETIDGVTLPSYRGDAVNGPAFDEASRIPDPRRLLDAHRQAQVTIDLLKAYAAAAYADLPEINRDVGSNEPARPVSLFTSHEALLLNYEQALTRFDEASERWWALSGHMIWIGDRTRQLDGAHVEFASGIANPIGLKCGPNLEPDALLRLIDRLDPDNRPGRLVLIGRFGAANVGDRLPELMRVTLREGRAAIWSIDPMHGNTRSLGGFKTRLVQDIMAEVSAFFEVAAAENVHPGGVHLEMTGADVTECLGGSVKMSEEDLPRRYLTLCDPRLNRTQALDVASTIARLLRQRRALTRSDAA</sequence>
<feature type="binding site" evidence="3">
    <location>
        <position position="359"/>
    </location>
    <ligand>
        <name>Mn(2+)</name>
        <dbReference type="ChEBI" id="CHEBI:29035"/>
    </ligand>
</feature>
<evidence type="ECO:0000256" key="4">
    <source>
        <dbReference type="RuleBase" id="RU363071"/>
    </source>
</evidence>
<evidence type="ECO:0000256" key="3">
    <source>
        <dbReference type="PIRSR" id="PIRSR602480-1"/>
    </source>
</evidence>
<feature type="binding site" evidence="3">
    <location>
        <position position="67"/>
    </location>
    <ligand>
        <name>Mn(2+)</name>
        <dbReference type="ChEBI" id="CHEBI:29035"/>
    </ligand>
</feature>
<evidence type="ECO:0000256" key="5">
    <source>
        <dbReference type="SAM" id="MobiDB-lite"/>
    </source>
</evidence>
<feature type="binding site" evidence="3">
    <location>
        <position position="106"/>
    </location>
    <ligand>
        <name>phosphoenolpyruvate</name>
        <dbReference type="ChEBI" id="CHEBI:58702"/>
    </ligand>
</feature>
<feature type="binding site" evidence="3">
    <location>
        <position position="255"/>
    </location>
    <ligand>
        <name>phosphoenolpyruvate</name>
        <dbReference type="ChEBI" id="CHEBI:58702"/>
    </ligand>
</feature>
<evidence type="ECO:0000313" key="6">
    <source>
        <dbReference type="EMBL" id="PWG03222.1"/>
    </source>
</evidence>
<reference evidence="6 7" key="1">
    <citation type="submission" date="2018-05" db="EMBL/GenBank/DDBJ databases">
        <title>Genome of Sphingosinicella humi QZX222.</title>
        <authorList>
            <person name="Qiao Z."/>
            <person name="Wang G."/>
        </authorList>
    </citation>
    <scope>NUCLEOTIDE SEQUENCE [LARGE SCALE GENOMIC DNA]</scope>
    <source>
        <strain evidence="6 7">QZX222</strain>
    </source>
</reference>
<dbReference type="RefSeq" id="WP_109271361.1">
    <property type="nucleotide sequence ID" value="NZ_QFFF01000001.1"/>
</dbReference>
<dbReference type="GO" id="GO:0009073">
    <property type="term" value="P:aromatic amino acid family biosynthetic process"/>
    <property type="evidence" value="ECO:0007669"/>
    <property type="project" value="InterPro"/>
</dbReference>
<dbReference type="InterPro" id="IPR002480">
    <property type="entry name" value="DAHP_synth_2"/>
</dbReference>
<comment type="catalytic activity">
    <reaction evidence="4">
        <text>D-erythrose 4-phosphate + phosphoenolpyruvate + H2O = 7-phospho-2-dehydro-3-deoxy-D-arabino-heptonate + phosphate</text>
        <dbReference type="Rhea" id="RHEA:14717"/>
        <dbReference type="ChEBI" id="CHEBI:15377"/>
        <dbReference type="ChEBI" id="CHEBI:16897"/>
        <dbReference type="ChEBI" id="CHEBI:43474"/>
        <dbReference type="ChEBI" id="CHEBI:58394"/>
        <dbReference type="ChEBI" id="CHEBI:58702"/>
        <dbReference type="EC" id="2.5.1.54"/>
    </reaction>
</comment>
<dbReference type="Gene3D" id="3.20.20.70">
    <property type="entry name" value="Aldolase class I"/>
    <property type="match status" value="1"/>
</dbReference>
<dbReference type="SUPFAM" id="SSF51569">
    <property type="entry name" value="Aldolase"/>
    <property type="match status" value="1"/>
</dbReference>
<feature type="region of interest" description="Disordered" evidence="5">
    <location>
        <begin position="1"/>
        <end position="21"/>
    </location>
</feature>
<dbReference type="EMBL" id="QFFF01000001">
    <property type="protein sequence ID" value="PWG03222.1"/>
    <property type="molecule type" value="Genomic_DNA"/>
</dbReference>
<dbReference type="PANTHER" id="PTHR21337">
    <property type="entry name" value="PHOSPHO-2-DEHYDRO-3-DEOXYHEPTONATE ALDOLASE 1, 2"/>
    <property type="match status" value="1"/>
</dbReference>
<feature type="binding site" evidence="3">
    <location>
        <position position="389"/>
    </location>
    <ligand>
        <name>Mn(2+)</name>
        <dbReference type="ChEBI" id="CHEBI:29035"/>
    </ligand>
</feature>
<dbReference type="Proteomes" id="UP000245916">
    <property type="component" value="Unassembled WGS sequence"/>
</dbReference>
<dbReference type="EC" id="2.5.1.54" evidence="4"/>
<dbReference type="GO" id="GO:0003849">
    <property type="term" value="F:3-deoxy-7-phosphoheptulonate synthase activity"/>
    <property type="evidence" value="ECO:0007669"/>
    <property type="project" value="UniProtKB-EC"/>
</dbReference>
<proteinExistence type="inferred from homology"/>
<dbReference type="AlphaFoldDB" id="A0A2U2J4I5"/>
<dbReference type="InterPro" id="IPR013785">
    <property type="entry name" value="Aldolase_TIM"/>
</dbReference>
<keyword evidence="3" id="KW-0464">Manganese</keyword>
<dbReference type="PANTHER" id="PTHR21337:SF0">
    <property type="entry name" value="PHOSPHO-2-DEHYDRO-3-DEOXYHEPTONATE ALDOLASE"/>
    <property type="match status" value="1"/>
</dbReference>
<accession>A0A2U2J4I5</accession>
<protein>
    <recommendedName>
        <fullName evidence="4">Phospho-2-dehydro-3-deoxyheptonate aldolase</fullName>
        <ecNumber evidence="4">2.5.1.54</ecNumber>
    </recommendedName>
</protein>
<evidence type="ECO:0000256" key="2">
    <source>
        <dbReference type="ARBA" id="ARBA00022679"/>
    </source>
</evidence>
<gene>
    <name evidence="6" type="ORF">DF286_10345</name>
</gene>
<keyword evidence="3" id="KW-0170">Cobalt</keyword>
<keyword evidence="3" id="KW-0104">Cadmium</keyword>
<comment type="similarity">
    <text evidence="1 4">Belongs to the class-II DAHP synthase family.</text>
</comment>
<feature type="binding site" evidence="3">
    <location>
        <position position="318"/>
    </location>
    <ligand>
        <name>Mn(2+)</name>
        <dbReference type="ChEBI" id="CHEBI:29035"/>
    </ligand>
</feature>
<evidence type="ECO:0000313" key="7">
    <source>
        <dbReference type="Proteomes" id="UP000245916"/>
    </source>
</evidence>
<name>A0A2U2J4I5_9SPHN</name>
<dbReference type="OrthoDB" id="9766852at2"/>
<feature type="binding site" evidence="3">
    <location>
        <position position="286"/>
    </location>
    <ligand>
        <name>phosphoenolpyruvate</name>
        <dbReference type="ChEBI" id="CHEBI:58702"/>
    </ligand>
</feature>
<comment type="caution">
    <text evidence="6">The sequence shown here is derived from an EMBL/GenBank/DDBJ whole genome shotgun (WGS) entry which is preliminary data.</text>
</comment>
<evidence type="ECO:0000256" key="1">
    <source>
        <dbReference type="ARBA" id="ARBA00008911"/>
    </source>
</evidence>
<keyword evidence="7" id="KW-1185">Reference proteome</keyword>
<keyword evidence="2 4" id="KW-0808">Transferase</keyword>
<organism evidence="6 7">
    <name type="scientific">Allosphingosinicella humi</name>
    <dbReference type="NCBI Taxonomy" id="2068657"/>
    <lineage>
        <taxon>Bacteria</taxon>
        <taxon>Pseudomonadati</taxon>
        <taxon>Pseudomonadota</taxon>
        <taxon>Alphaproteobacteria</taxon>
        <taxon>Sphingomonadales</taxon>
        <taxon>Sphingomonadaceae</taxon>
        <taxon>Allosphingosinicella</taxon>
    </lineage>
</organism>